<keyword evidence="1" id="KW-0597">Phosphoprotein</keyword>
<dbReference type="Proteomes" id="UP000290407">
    <property type="component" value="Unassembled WGS sequence"/>
</dbReference>
<dbReference type="Pfam" id="PF00072">
    <property type="entry name" value="Response_reg"/>
    <property type="match status" value="1"/>
</dbReference>
<sequence length="138" mass="15351">MSKTVHILLIEDDQDDVELFQYALHSNRVICQLEVIMDGDRVESHLQTSTKRPDVIVMDLNLPRISGRDLLQQIRTIDGFSQVPLIVMTTSSADDDRNFCLAKGANQFIIKPSSLDAFAQTVAAIVELALTGNQPSPR</sequence>
<name>A0A4Q2URY7_9BACT</name>
<proteinExistence type="predicted"/>
<dbReference type="PANTHER" id="PTHR44520">
    <property type="entry name" value="RESPONSE REGULATOR RCP1-RELATED"/>
    <property type="match status" value="1"/>
</dbReference>
<dbReference type="InterPro" id="IPR052893">
    <property type="entry name" value="TCS_response_regulator"/>
</dbReference>
<accession>A0A4Q2URY7</accession>
<evidence type="ECO:0000256" key="1">
    <source>
        <dbReference type="PROSITE-ProRule" id="PRU00169"/>
    </source>
</evidence>
<evidence type="ECO:0000313" key="4">
    <source>
        <dbReference type="Proteomes" id="UP000290407"/>
    </source>
</evidence>
<dbReference type="InterPro" id="IPR011006">
    <property type="entry name" value="CheY-like_superfamily"/>
</dbReference>
<dbReference type="SMART" id="SM00448">
    <property type="entry name" value="REC"/>
    <property type="match status" value="1"/>
</dbReference>
<gene>
    <name evidence="3" type="ORF">EQG79_11400</name>
</gene>
<dbReference type="InterPro" id="IPR001789">
    <property type="entry name" value="Sig_transdc_resp-reg_receiver"/>
</dbReference>
<protein>
    <submittedName>
        <fullName evidence="3">Response regulator</fullName>
    </submittedName>
</protein>
<dbReference type="GO" id="GO:0000160">
    <property type="term" value="P:phosphorelay signal transduction system"/>
    <property type="evidence" value="ECO:0007669"/>
    <property type="project" value="InterPro"/>
</dbReference>
<dbReference type="RefSeq" id="WP_077923399.1">
    <property type="nucleotide sequence ID" value="NZ_SBLB01000002.1"/>
</dbReference>
<dbReference type="AlphaFoldDB" id="A0A4Q2URY7"/>
<dbReference type="PANTHER" id="PTHR44520:SF2">
    <property type="entry name" value="RESPONSE REGULATOR RCP1"/>
    <property type="match status" value="1"/>
</dbReference>
<organism evidence="3 4">
    <name type="scientific">Spirosoma sordidisoli</name>
    <dbReference type="NCBI Taxonomy" id="2502893"/>
    <lineage>
        <taxon>Bacteria</taxon>
        <taxon>Pseudomonadati</taxon>
        <taxon>Bacteroidota</taxon>
        <taxon>Cytophagia</taxon>
        <taxon>Cytophagales</taxon>
        <taxon>Cytophagaceae</taxon>
        <taxon>Spirosoma</taxon>
    </lineage>
</organism>
<keyword evidence="4" id="KW-1185">Reference proteome</keyword>
<evidence type="ECO:0000259" key="2">
    <source>
        <dbReference type="PROSITE" id="PS50110"/>
    </source>
</evidence>
<dbReference type="EMBL" id="SBLB01000002">
    <property type="protein sequence ID" value="RYC70450.1"/>
    <property type="molecule type" value="Genomic_DNA"/>
</dbReference>
<dbReference type="SUPFAM" id="SSF52172">
    <property type="entry name" value="CheY-like"/>
    <property type="match status" value="1"/>
</dbReference>
<comment type="caution">
    <text evidence="3">The sequence shown here is derived from an EMBL/GenBank/DDBJ whole genome shotgun (WGS) entry which is preliminary data.</text>
</comment>
<evidence type="ECO:0000313" key="3">
    <source>
        <dbReference type="EMBL" id="RYC70450.1"/>
    </source>
</evidence>
<feature type="modified residue" description="4-aspartylphosphate" evidence="1">
    <location>
        <position position="59"/>
    </location>
</feature>
<feature type="domain" description="Response regulatory" evidence="2">
    <location>
        <begin position="6"/>
        <end position="126"/>
    </location>
</feature>
<dbReference type="PROSITE" id="PS50110">
    <property type="entry name" value="RESPONSE_REGULATORY"/>
    <property type="match status" value="1"/>
</dbReference>
<reference evidence="3 4" key="1">
    <citation type="submission" date="2019-01" db="EMBL/GenBank/DDBJ databases">
        <title>Spirosoma flava sp. nov., a propanil-degrading bacterium isolated from herbicide-contaminated soil.</title>
        <authorList>
            <person name="Zhang L."/>
            <person name="Jiang J.-D."/>
        </authorList>
    </citation>
    <scope>NUCLEOTIDE SEQUENCE [LARGE SCALE GENOMIC DNA]</scope>
    <source>
        <strain evidence="3 4">TY50</strain>
    </source>
</reference>
<dbReference type="Gene3D" id="3.40.50.2300">
    <property type="match status" value="1"/>
</dbReference>